<keyword evidence="6 18" id="KW-0031">Aminopeptidase</keyword>
<dbReference type="InterPro" id="IPR035414">
    <property type="entry name" value="Peptidase_M1_pepN_Ig-like"/>
</dbReference>
<dbReference type="InterPro" id="IPR042097">
    <property type="entry name" value="Aminopeptidase_N-like_N_sf"/>
</dbReference>
<evidence type="ECO:0000259" key="16">
    <source>
        <dbReference type="Pfam" id="PF17432"/>
    </source>
</evidence>
<keyword evidence="7" id="KW-0645">Protease</keyword>
<evidence type="ECO:0000313" key="19">
    <source>
        <dbReference type="Proteomes" id="UP001205843"/>
    </source>
</evidence>
<dbReference type="FunFam" id="3.30.2010.30:FF:000002">
    <property type="entry name" value="Putative aminopeptidase N"/>
    <property type="match status" value="1"/>
</dbReference>
<dbReference type="InterPro" id="IPR001930">
    <property type="entry name" value="Peptidase_M1"/>
</dbReference>
<name>A0AAE3KCX2_9GAMM</name>
<comment type="function">
    <text evidence="12">Aminopeptidase N is involved in the degradation of intracellular peptides generated by protein breakdown during normal growth as well as in response to nutrient starvation.</text>
</comment>
<protein>
    <recommendedName>
        <fullName evidence="5 13">Aminopeptidase N</fullName>
        <ecNumber evidence="4 13">3.4.11.2</ecNumber>
    </recommendedName>
</protein>
<accession>A0AAE3KCX2</accession>
<dbReference type="InterPro" id="IPR038438">
    <property type="entry name" value="PepN_Ig-like_sf"/>
</dbReference>
<dbReference type="InterPro" id="IPR027268">
    <property type="entry name" value="Peptidase_M4/M1_CTD_sf"/>
</dbReference>
<keyword evidence="10" id="KW-0862">Zinc</keyword>
<evidence type="ECO:0000256" key="6">
    <source>
        <dbReference type="ARBA" id="ARBA00022438"/>
    </source>
</evidence>
<dbReference type="Gene3D" id="1.25.50.10">
    <property type="entry name" value="Peptidase M1, alanyl aminopeptidase, C-terminal domain"/>
    <property type="match status" value="1"/>
</dbReference>
<evidence type="ECO:0000259" key="14">
    <source>
        <dbReference type="Pfam" id="PF01433"/>
    </source>
</evidence>
<evidence type="ECO:0000256" key="8">
    <source>
        <dbReference type="ARBA" id="ARBA00022723"/>
    </source>
</evidence>
<proteinExistence type="inferred from homology"/>
<dbReference type="GO" id="GO:0016285">
    <property type="term" value="F:alanyl aminopeptidase activity"/>
    <property type="evidence" value="ECO:0007669"/>
    <property type="project" value="UniProtKB-EC"/>
</dbReference>
<keyword evidence="9 18" id="KW-0378">Hydrolase</keyword>
<feature type="domain" description="Peptidase M1 alanyl aminopeptidase C-terminal" evidence="16">
    <location>
        <begin position="556"/>
        <end position="874"/>
    </location>
</feature>
<dbReference type="Pfam" id="PF17900">
    <property type="entry name" value="Peptidase_M1_N"/>
    <property type="match status" value="1"/>
</dbReference>
<dbReference type="SUPFAM" id="SSF55486">
    <property type="entry name" value="Metalloproteases ('zincins'), catalytic domain"/>
    <property type="match status" value="1"/>
</dbReference>
<evidence type="ECO:0000256" key="11">
    <source>
        <dbReference type="ARBA" id="ARBA00023049"/>
    </source>
</evidence>
<evidence type="ECO:0000259" key="15">
    <source>
        <dbReference type="Pfam" id="PF11940"/>
    </source>
</evidence>
<gene>
    <name evidence="18" type="ORF">J2T57_003348</name>
</gene>
<dbReference type="Gene3D" id="1.10.390.10">
    <property type="entry name" value="Neutral Protease Domain 2"/>
    <property type="match status" value="1"/>
</dbReference>
<feature type="domain" description="Aminopeptidase N-like N-terminal" evidence="17">
    <location>
        <begin position="88"/>
        <end position="189"/>
    </location>
</feature>
<dbReference type="CDD" id="cd09600">
    <property type="entry name" value="M1_APN"/>
    <property type="match status" value="1"/>
</dbReference>
<evidence type="ECO:0000256" key="2">
    <source>
        <dbReference type="ARBA" id="ARBA00001947"/>
    </source>
</evidence>
<dbReference type="GO" id="GO:0008270">
    <property type="term" value="F:zinc ion binding"/>
    <property type="evidence" value="ECO:0007669"/>
    <property type="project" value="InterPro"/>
</dbReference>
<comment type="caution">
    <text evidence="18">The sequence shown here is derived from an EMBL/GenBank/DDBJ whole genome shotgun (WGS) entry which is preliminary data.</text>
</comment>
<dbReference type="InterPro" id="IPR045357">
    <property type="entry name" value="Aminopeptidase_N-like_N"/>
</dbReference>
<evidence type="ECO:0000256" key="7">
    <source>
        <dbReference type="ARBA" id="ARBA00022670"/>
    </source>
</evidence>
<dbReference type="AlphaFoldDB" id="A0AAE3KCX2"/>
<evidence type="ECO:0000256" key="1">
    <source>
        <dbReference type="ARBA" id="ARBA00000098"/>
    </source>
</evidence>
<comment type="similarity">
    <text evidence="3">Belongs to the peptidase M1 family.</text>
</comment>
<comment type="catalytic activity">
    <reaction evidence="1">
        <text>Release of an N-terminal amino acid, Xaa-|-Yaa- from a peptide, amide or arylamide. Xaa is preferably Ala, but may be most amino acids including Pro (slow action). When a terminal hydrophobic residue is followed by a prolyl residue, the two may be released as an intact Xaa-Pro dipeptide.</text>
        <dbReference type="EC" id="3.4.11.2"/>
    </reaction>
</comment>
<evidence type="ECO:0000259" key="17">
    <source>
        <dbReference type="Pfam" id="PF17900"/>
    </source>
</evidence>
<dbReference type="Gene3D" id="3.30.2010.30">
    <property type="match status" value="1"/>
</dbReference>
<dbReference type="FunFam" id="2.60.40.1730:FF:000005">
    <property type="entry name" value="Aminopeptidase N"/>
    <property type="match status" value="1"/>
</dbReference>
<dbReference type="EC" id="3.4.11.2" evidence="4 13"/>
<reference evidence="18" key="1">
    <citation type="submission" date="2022-03" db="EMBL/GenBank/DDBJ databases">
        <title>Genomic Encyclopedia of Type Strains, Phase III (KMG-III): the genomes of soil and plant-associated and newly described type strains.</title>
        <authorList>
            <person name="Whitman W."/>
        </authorList>
    </citation>
    <scope>NUCLEOTIDE SEQUENCE</scope>
    <source>
        <strain evidence="18">ANL 6-2</strain>
    </source>
</reference>
<feature type="domain" description="Peptidase M1 membrane alanine aminopeptidase" evidence="14">
    <location>
        <begin position="229"/>
        <end position="442"/>
    </location>
</feature>
<dbReference type="Pfam" id="PF17432">
    <property type="entry name" value="DUF3458_C"/>
    <property type="match status" value="1"/>
</dbReference>
<dbReference type="InterPro" id="IPR037144">
    <property type="entry name" value="Peptidase_M1_pepN_C_sf"/>
</dbReference>
<dbReference type="InterPro" id="IPR014782">
    <property type="entry name" value="Peptidase_M1_dom"/>
</dbReference>
<dbReference type="RefSeq" id="WP_253481272.1">
    <property type="nucleotide sequence ID" value="NZ_JALJXV010000008.1"/>
</dbReference>
<dbReference type="FunFam" id="2.60.40.1840:FF:000001">
    <property type="entry name" value="Aminopeptidase N"/>
    <property type="match status" value="1"/>
</dbReference>
<dbReference type="SUPFAM" id="SSF63737">
    <property type="entry name" value="Leukotriene A4 hydrolase N-terminal domain"/>
    <property type="match status" value="1"/>
</dbReference>
<evidence type="ECO:0000256" key="5">
    <source>
        <dbReference type="ARBA" id="ARBA00015611"/>
    </source>
</evidence>
<dbReference type="InterPro" id="IPR012779">
    <property type="entry name" value="Peptidase_M1_pepN"/>
</dbReference>
<dbReference type="Gene3D" id="2.60.40.1730">
    <property type="entry name" value="tricorn interacting facor f3 domain"/>
    <property type="match status" value="1"/>
</dbReference>
<evidence type="ECO:0000313" key="18">
    <source>
        <dbReference type="EMBL" id="MCP1676189.1"/>
    </source>
</evidence>
<keyword evidence="11" id="KW-0482">Metalloprotease</keyword>
<evidence type="ECO:0000256" key="12">
    <source>
        <dbReference type="ARBA" id="ARBA00059739"/>
    </source>
</evidence>
<evidence type="ECO:0000256" key="10">
    <source>
        <dbReference type="ARBA" id="ARBA00022833"/>
    </source>
</evidence>
<dbReference type="GO" id="GO:0008237">
    <property type="term" value="F:metallopeptidase activity"/>
    <property type="evidence" value="ECO:0007669"/>
    <property type="project" value="UniProtKB-UniRule"/>
</dbReference>
<dbReference type="PRINTS" id="PR00756">
    <property type="entry name" value="ALADIPTASE"/>
</dbReference>
<dbReference type="InterPro" id="IPR024601">
    <property type="entry name" value="Peptidase_M1_pepN_C"/>
</dbReference>
<comment type="cofactor">
    <cofactor evidence="2">
        <name>Zn(2+)</name>
        <dbReference type="ChEBI" id="CHEBI:29105"/>
    </cofactor>
</comment>
<dbReference type="PANTHER" id="PTHR46322:SF1">
    <property type="entry name" value="PUROMYCIN-SENSITIVE AMINOPEPTIDASE"/>
    <property type="match status" value="1"/>
</dbReference>
<dbReference type="Pfam" id="PF01433">
    <property type="entry name" value="Peptidase_M1"/>
    <property type="match status" value="1"/>
</dbReference>
<evidence type="ECO:0000256" key="13">
    <source>
        <dbReference type="NCBIfam" id="TIGR02414"/>
    </source>
</evidence>
<feature type="domain" description="Peptidase M1 alanyl aminopeptidase Ig-like fold" evidence="15">
    <location>
        <begin position="447"/>
        <end position="553"/>
    </location>
</feature>
<organism evidence="18 19">
    <name type="scientific">Natronocella acetinitrilica</name>
    <dbReference type="NCBI Taxonomy" id="414046"/>
    <lineage>
        <taxon>Bacteria</taxon>
        <taxon>Pseudomonadati</taxon>
        <taxon>Pseudomonadota</taxon>
        <taxon>Gammaproteobacteria</taxon>
        <taxon>Chromatiales</taxon>
        <taxon>Ectothiorhodospiraceae</taxon>
        <taxon>Natronocella</taxon>
    </lineage>
</organism>
<dbReference type="NCBIfam" id="TIGR02414">
    <property type="entry name" value="pepN_proteo"/>
    <property type="match status" value="1"/>
</dbReference>
<dbReference type="FunFam" id="1.10.390.10:FF:000002">
    <property type="entry name" value="Aminopeptidase N"/>
    <property type="match status" value="1"/>
</dbReference>
<evidence type="ECO:0000256" key="4">
    <source>
        <dbReference type="ARBA" id="ARBA00012564"/>
    </source>
</evidence>
<dbReference type="PANTHER" id="PTHR46322">
    <property type="entry name" value="PUROMYCIN-SENSITIVE AMINOPEPTIDASE"/>
    <property type="match status" value="1"/>
</dbReference>
<dbReference type="Pfam" id="PF11940">
    <property type="entry name" value="DUF3458"/>
    <property type="match status" value="1"/>
</dbReference>
<keyword evidence="8" id="KW-0479">Metal-binding</keyword>
<dbReference type="Gene3D" id="2.60.40.1840">
    <property type="match status" value="1"/>
</dbReference>
<dbReference type="EMBL" id="JALJXV010000008">
    <property type="protein sequence ID" value="MCP1676189.1"/>
    <property type="molecule type" value="Genomic_DNA"/>
</dbReference>
<dbReference type="GO" id="GO:0006508">
    <property type="term" value="P:proteolysis"/>
    <property type="evidence" value="ECO:0007669"/>
    <property type="project" value="UniProtKB-UniRule"/>
</dbReference>
<keyword evidence="19" id="KW-1185">Reference proteome</keyword>
<evidence type="ECO:0000256" key="3">
    <source>
        <dbReference type="ARBA" id="ARBA00010136"/>
    </source>
</evidence>
<evidence type="ECO:0000256" key="9">
    <source>
        <dbReference type="ARBA" id="ARBA00022801"/>
    </source>
</evidence>
<sequence>MSNQPAAIRRADYNAPSHFVDTVDLRFELNDDGTIVSSRLQCRASDGEPGADLLLDGNELKLLEISVDGQPLPAARYTVDDQSLRIRDLPAQFELEIRTEIHPQRNTALEGLYKSGGMYCTQCEAEGFRRITYFPDRPDVMAVYTTTIVADPNSYPVLLSNGNRVDAGHLDDGRHWVRWHDPFPKPSYLFALVAGDLACHQDRFVTASGRDVLLQIFVEHHNTGKTDHAMAALKSAMAWDERTHGLEYDLDRYMIVAVDDFNMGAMENKGLNVFNTVCVLADPETSTDRDFETVEAVIAHEYFHNWTGNRVTCRDWFQLSLKEGLTVFREHQFCADQGSAEVKRIGEVRTLRAAQFPEDAGPLAHPVRPDSYIDISNFYTATVYNKGSEVIRMYHSLLGAEGYYRGMQLYFKRHDGQAVTCDDFLAAMADANDRDLTQFSRWYSQAGTPVLEVQDDYDATAQRYTLTVRQSCPATPGQAEKLPFHLPLVMGLLDQGGRSMALHLADSAASDAPLERLLEITSHEQQFVFEQVSERPVPSLLRGFSAPVRLRYDYTDQQLALLAAHDADGFTRWEAGQQLATKLMLAALGRAEPPAHVANEHLLSALDGVLRRASEDPAFAAEALTLPSEAYIADQLAEVDVEAIHRVREACIRDIIAELGSDLETIYRENRGTDQAMDGASMGRRALACTALGLLARGDDVEDLLRDHYRNAANMTDRLCALGLLAHTDNDAAAAALADFHDRWRNDDLVVNKWFQVQAMSLREDTPELIAQLMEHPDFSLTNPNRVRSLIGAFAQGNPLRFHRPDGAGYRLLADTVLQLNAINPQVAARMLLPLTRWQRQIPSAREGMRRELERIGNAHKLSKDVFEVVSKGLQA</sequence>
<dbReference type="Proteomes" id="UP001205843">
    <property type="component" value="Unassembled WGS sequence"/>
</dbReference>